<reference evidence="3 5" key="2">
    <citation type="submission" date="2020-03" db="EMBL/GenBank/DDBJ databases">
        <title>Is there a link between lipid content and antibiotic production in Streptomyces?</title>
        <authorList>
            <person name="David M."/>
            <person name="Lejeune C."/>
            <person name="Abreu S."/>
            <person name="Thibessard A."/>
            <person name="Leblond P."/>
            <person name="Chaminade P."/>
            <person name="Virolle M.-J."/>
        </authorList>
    </citation>
    <scope>NUCLEOTIDE SEQUENCE [LARGE SCALE GENOMIC DNA]</scope>
    <source>
        <strain evidence="3 5">DSM 41481</strain>
    </source>
</reference>
<dbReference type="Pfam" id="PF12680">
    <property type="entry name" value="SnoaL_2"/>
    <property type="match status" value="1"/>
</dbReference>
<gene>
    <name evidence="2" type="ORF">AFM16_05940</name>
    <name evidence="3" type="ORF">HCX60_06060</name>
</gene>
<name>A0AAE7CJF0_STRAT</name>
<sequence length="163" mass="17877">MSEKTVVQRYITALGEQDWAALEKLYAPDVTLYAPTAWGVTGVEFLLKFCQEIHHAHPGIRAVLHDEFSSADGTRAAFRFALHWHNTGTYFGHEPTGERGSSIEQHTVRIEGGRIVEQVAAVSTLSLHFLQKDAWGVPYVTDAVDPAPEIVAAPAAAEEGNRP</sequence>
<organism evidence="3 5">
    <name type="scientific">Streptomyces antibioticus</name>
    <dbReference type="NCBI Taxonomy" id="1890"/>
    <lineage>
        <taxon>Bacteria</taxon>
        <taxon>Bacillati</taxon>
        <taxon>Actinomycetota</taxon>
        <taxon>Actinomycetes</taxon>
        <taxon>Kitasatosporales</taxon>
        <taxon>Streptomycetaceae</taxon>
        <taxon>Streptomyces</taxon>
    </lineage>
</organism>
<dbReference type="InterPro" id="IPR032710">
    <property type="entry name" value="NTF2-like_dom_sf"/>
</dbReference>
<dbReference type="AlphaFoldDB" id="A0AAE7CJF0"/>
<evidence type="ECO:0000259" key="1">
    <source>
        <dbReference type="Pfam" id="PF12680"/>
    </source>
</evidence>
<evidence type="ECO:0000313" key="4">
    <source>
        <dbReference type="Proteomes" id="UP000190306"/>
    </source>
</evidence>
<dbReference type="EMBL" id="CP050692">
    <property type="protein sequence ID" value="QIT43129.1"/>
    <property type="molecule type" value="Genomic_DNA"/>
</dbReference>
<dbReference type="Proteomes" id="UP000190306">
    <property type="component" value="Chromosome"/>
</dbReference>
<feature type="domain" description="SnoaL-like" evidence="1">
    <location>
        <begin position="7"/>
        <end position="117"/>
    </location>
</feature>
<dbReference type="GeneID" id="93959267"/>
<dbReference type="Proteomes" id="UP000502504">
    <property type="component" value="Chromosome"/>
</dbReference>
<protein>
    <submittedName>
        <fullName evidence="3">Nuclear transport factor 2 family protein</fullName>
    </submittedName>
</protein>
<evidence type="ECO:0000313" key="3">
    <source>
        <dbReference type="EMBL" id="QIT43129.1"/>
    </source>
</evidence>
<evidence type="ECO:0000313" key="5">
    <source>
        <dbReference type="Proteomes" id="UP000502504"/>
    </source>
</evidence>
<reference evidence="2 4" key="1">
    <citation type="submission" date="2015-07" db="EMBL/GenBank/DDBJ databases">
        <title>Draft Genome Sequence of Streptomyces antibioticus, IMRU 3720 reveals insights in the evolution of actinomycin biosynthetic gene clusters in Streptomyces.</title>
        <authorList>
            <person name="Crnovcic I."/>
            <person name="Ruckert C."/>
            <person name="Kalinowksi J."/>
            <person name="Keller U."/>
        </authorList>
    </citation>
    <scope>NUCLEOTIDE SEQUENCE [LARGE SCALE GENOMIC DNA]</scope>
    <source>
        <strain evidence="2 4">DSM 41481</strain>
    </source>
</reference>
<proteinExistence type="predicted"/>
<dbReference type="EMBL" id="LHQL01000005">
    <property type="protein sequence ID" value="OOQ54114.1"/>
    <property type="molecule type" value="Genomic_DNA"/>
</dbReference>
<keyword evidence="4" id="KW-1185">Reference proteome</keyword>
<evidence type="ECO:0000313" key="2">
    <source>
        <dbReference type="EMBL" id="OOQ54114.1"/>
    </source>
</evidence>
<dbReference type="SUPFAM" id="SSF54427">
    <property type="entry name" value="NTF2-like"/>
    <property type="match status" value="1"/>
</dbReference>
<dbReference type="Gene3D" id="3.10.450.50">
    <property type="match status" value="1"/>
</dbReference>
<accession>A0AAE7CJF0</accession>
<dbReference type="InterPro" id="IPR037401">
    <property type="entry name" value="SnoaL-like"/>
</dbReference>
<dbReference type="RefSeq" id="WP_078632678.1">
    <property type="nucleotide sequence ID" value="NZ_CM007717.1"/>
</dbReference>